<reference evidence="3 4" key="1">
    <citation type="journal article" date="2016" name="Nat. Commun.">
        <title>Thousands of microbial genomes shed light on interconnected biogeochemical processes in an aquifer system.</title>
        <authorList>
            <person name="Anantharaman K."/>
            <person name="Brown C.T."/>
            <person name="Hug L.A."/>
            <person name="Sharon I."/>
            <person name="Castelle C.J."/>
            <person name="Probst A.J."/>
            <person name="Thomas B.C."/>
            <person name="Singh A."/>
            <person name="Wilkins M.J."/>
            <person name="Karaoz U."/>
            <person name="Brodie E.L."/>
            <person name="Williams K.H."/>
            <person name="Hubbard S.S."/>
            <person name="Banfield J.F."/>
        </authorList>
    </citation>
    <scope>NUCLEOTIDE SEQUENCE [LARGE SCALE GENOMIC DNA]</scope>
</reference>
<dbReference type="SUPFAM" id="SSF53335">
    <property type="entry name" value="S-adenosyl-L-methionine-dependent methyltransferases"/>
    <property type="match status" value="1"/>
</dbReference>
<gene>
    <name evidence="3" type="ORF">A2415_04865</name>
</gene>
<evidence type="ECO:0000259" key="1">
    <source>
        <dbReference type="Pfam" id="PF04765"/>
    </source>
</evidence>
<accession>A0A1F4WKK3</accession>
<dbReference type="Pfam" id="PF08241">
    <property type="entry name" value="Methyltransf_11"/>
    <property type="match status" value="1"/>
</dbReference>
<evidence type="ECO:0000313" key="3">
    <source>
        <dbReference type="EMBL" id="OGC69957.1"/>
    </source>
</evidence>
<evidence type="ECO:0000313" key="4">
    <source>
        <dbReference type="Proteomes" id="UP000179113"/>
    </source>
</evidence>
<feature type="domain" description="TOD1/MUCI70 glycosyltransferase-like" evidence="1">
    <location>
        <begin position="45"/>
        <end position="191"/>
    </location>
</feature>
<evidence type="ECO:0000259" key="2">
    <source>
        <dbReference type="Pfam" id="PF08241"/>
    </source>
</evidence>
<feature type="domain" description="Methyltransferase type 11" evidence="2">
    <location>
        <begin position="334"/>
        <end position="409"/>
    </location>
</feature>
<dbReference type="GO" id="GO:0008757">
    <property type="term" value="F:S-adenosylmethionine-dependent methyltransferase activity"/>
    <property type="evidence" value="ECO:0007669"/>
    <property type="project" value="InterPro"/>
</dbReference>
<dbReference type="InterPro" id="IPR029063">
    <property type="entry name" value="SAM-dependent_MTases_sf"/>
</dbReference>
<dbReference type="InterPro" id="IPR013216">
    <property type="entry name" value="Methyltransf_11"/>
</dbReference>
<protein>
    <submittedName>
        <fullName evidence="3">Uncharacterized protein</fullName>
    </submittedName>
</protein>
<dbReference type="Pfam" id="PF04765">
    <property type="entry name" value="TOD1_MUCI70"/>
    <property type="match status" value="1"/>
</dbReference>
<dbReference type="InterPro" id="IPR048354">
    <property type="entry name" value="TOD1_MUCI70_glycTrfase_dom"/>
</dbReference>
<proteinExistence type="predicted"/>
<dbReference type="Gene3D" id="3.40.50.150">
    <property type="entry name" value="Vaccinia Virus protein VP39"/>
    <property type="match status" value="1"/>
</dbReference>
<organism evidence="3 4">
    <name type="scientific">candidate division WWE3 bacterium RIFOXYC1_FULL_39_7</name>
    <dbReference type="NCBI Taxonomy" id="1802643"/>
    <lineage>
        <taxon>Bacteria</taxon>
        <taxon>Katanobacteria</taxon>
    </lineage>
</organism>
<name>A0A1F4WKK3_UNCKA</name>
<dbReference type="Proteomes" id="UP000179113">
    <property type="component" value="Unassembled WGS sequence"/>
</dbReference>
<sequence>MKIAVITANLGNFDPRIDYVEQSVKHDFYRFTDENFPPRHKAMTSRLQARIVKMFGWQMVPGYDYYIWVDASCTLSSPDSVRWFIDQCDGVDMAVFKHPERSTIQQEADFLKERLKRGDPYIVSRYENELIDEQMEVIKADKSFADQNLFASTALVYKNNPKVHNVMFHWWHHTSRYHSIDQLSLPYVLFTQNCKVRIIPDNYLKNPYLMHVRKIKDQAPADNTKQDEPQKKTEIATQQVLAVQPVQQVPDVIKETEQTKPVPEFTPEQEQIDSQGELAFWRSWLEGNGKAYEQLRRLNHRFLRLISDKREVMIANLGAGPMNLIGDDLRHINVKVISSDLYANEYAAMLKELNLHPANPVEKQDMTALTYADNSFDAVYCGNALDHTQSPLKALNEMIRVCKPGGYVYLRHVVHEGKRDNHRNLHRWYIDRTENNDCVIWSEKPGLEKNSFLLSEVYPGFTTTVESIPRGALITSIVQKK</sequence>
<comment type="caution">
    <text evidence="3">The sequence shown here is derived from an EMBL/GenBank/DDBJ whole genome shotgun (WGS) entry which is preliminary data.</text>
</comment>
<dbReference type="EMBL" id="MEWA01000014">
    <property type="protein sequence ID" value="OGC69957.1"/>
    <property type="molecule type" value="Genomic_DNA"/>
</dbReference>
<dbReference type="CDD" id="cd02440">
    <property type="entry name" value="AdoMet_MTases"/>
    <property type="match status" value="1"/>
</dbReference>
<dbReference type="AlphaFoldDB" id="A0A1F4WKK3"/>